<dbReference type="PANTHER" id="PTHR15302:SF0">
    <property type="entry name" value="E3 UBIQUITIN-PROTEIN LIGASE RNF103"/>
    <property type="match status" value="1"/>
</dbReference>
<dbReference type="InterPro" id="IPR042494">
    <property type="entry name" value="RNF103"/>
</dbReference>
<dbReference type="EMBL" id="CAJNOT010000921">
    <property type="protein sequence ID" value="CAF1109880.1"/>
    <property type="molecule type" value="Genomic_DNA"/>
</dbReference>
<dbReference type="Proteomes" id="UP000663864">
    <property type="component" value="Unassembled WGS sequence"/>
</dbReference>
<dbReference type="GO" id="GO:0004842">
    <property type="term" value="F:ubiquitin-protein transferase activity"/>
    <property type="evidence" value="ECO:0007669"/>
    <property type="project" value="InterPro"/>
</dbReference>
<dbReference type="PANTHER" id="PTHR15302">
    <property type="entry name" value="E3 UBIQUITIN-PROTEIN LIGASE RNF103"/>
    <property type="match status" value="1"/>
</dbReference>
<reference evidence="7" key="1">
    <citation type="submission" date="2021-02" db="EMBL/GenBank/DDBJ databases">
        <authorList>
            <person name="Nowell W R."/>
        </authorList>
    </citation>
    <scope>NUCLEOTIDE SEQUENCE</scope>
</reference>
<dbReference type="Gene3D" id="3.30.40.10">
    <property type="entry name" value="Zinc/RING finger domain, C3HC4 (zinc finger)"/>
    <property type="match status" value="1"/>
</dbReference>
<keyword evidence="12" id="KW-1185">Reference proteome</keyword>
<evidence type="ECO:0000313" key="10">
    <source>
        <dbReference type="EMBL" id="CAF3582774.1"/>
    </source>
</evidence>
<dbReference type="AlphaFoldDB" id="A0A814BZZ5"/>
<dbReference type="Pfam" id="PF13639">
    <property type="entry name" value="zf-RING_2"/>
    <property type="match status" value="1"/>
</dbReference>
<dbReference type="EMBL" id="CAJOAX010000399">
    <property type="protein sequence ID" value="CAF3582774.1"/>
    <property type="molecule type" value="Genomic_DNA"/>
</dbReference>
<dbReference type="EMBL" id="CAJNOH010000186">
    <property type="protein sequence ID" value="CAF0934133.1"/>
    <property type="molecule type" value="Genomic_DNA"/>
</dbReference>
<evidence type="ECO:0000313" key="8">
    <source>
        <dbReference type="EMBL" id="CAF1109880.1"/>
    </source>
</evidence>
<dbReference type="Proteomes" id="UP000663882">
    <property type="component" value="Unassembled WGS sequence"/>
</dbReference>
<keyword evidence="1 3" id="KW-0863">Zinc-finger</keyword>
<evidence type="ECO:0000313" key="12">
    <source>
        <dbReference type="Proteomes" id="UP000663870"/>
    </source>
</evidence>
<dbReference type="EMBL" id="CAJOBD010000942">
    <property type="protein sequence ID" value="CAF3739133.1"/>
    <property type="molecule type" value="Genomic_DNA"/>
</dbReference>
<feature type="domain" description="RING-type" evidence="5">
    <location>
        <begin position="609"/>
        <end position="652"/>
    </location>
</feature>
<evidence type="ECO:0000313" key="7">
    <source>
        <dbReference type="EMBL" id="CAF0936399.1"/>
    </source>
</evidence>
<dbReference type="CDD" id="cd16473">
    <property type="entry name" value="RING-H2_RNF103"/>
    <property type="match status" value="1"/>
</dbReference>
<evidence type="ECO:0000256" key="1">
    <source>
        <dbReference type="ARBA" id="ARBA00022771"/>
    </source>
</evidence>
<dbReference type="SUPFAM" id="SSF57850">
    <property type="entry name" value="RING/U-box"/>
    <property type="match status" value="1"/>
</dbReference>
<dbReference type="Proteomes" id="UP000663823">
    <property type="component" value="Unassembled WGS sequence"/>
</dbReference>
<evidence type="ECO:0000259" key="5">
    <source>
        <dbReference type="PROSITE" id="PS50089"/>
    </source>
</evidence>
<protein>
    <recommendedName>
        <fullName evidence="5">RING-type domain-containing protein</fullName>
    </recommendedName>
</protein>
<dbReference type="SMART" id="SM00184">
    <property type="entry name" value="RING"/>
    <property type="match status" value="1"/>
</dbReference>
<dbReference type="PROSITE" id="PS50089">
    <property type="entry name" value="ZF_RING_2"/>
    <property type="match status" value="1"/>
</dbReference>
<feature type="transmembrane region" description="Helical" evidence="4">
    <location>
        <begin position="356"/>
        <end position="375"/>
    </location>
</feature>
<name>A0A814BZZ5_9BILA</name>
<feature type="transmembrane region" description="Helical" evidence="4">
    <location>
        <begin position="416"/>
        <end position="437"/>
    </location>
</feature>
<dbReference type="GO" id="GO:0036503">
    <property type="term" value="P:ERAD pathway"/>
    <property type="evidence" value="ECO:0007669"/>
    <property type="project" value="TreeGrafter"/>
</dbReference>
<keyword evidence="2" id="KW-0862">Zinc</keyword>
<dbReference type="EMBL" id="CAJNOO010000413">
    <property type="protein sequence ID" value="CAF0936399.1"/>
    <property type="molecule type" value="Genomic_DNA"/>
</dbReference>
<evidence type="ECO:0000313" key="11">
    <source>
        <dbReference type="EMBL" id="CAF3739133.1"/>
    </source>
</evidence>
<dbReference type="InterPro" id="IPR013083">
    <property type="entry name" value="Znf_RING/FYVE/PHD"/>
</dbReference>
<evidence type="ECO:0000313" key="6">
    <source>
        <dbReference type="EMBL" id="CAF0934133.1"/>
    </source>
</evidence>
<dbReference type="EMBL" id="CAJNOL010000579">
    <property type="protein sequence ID" value="CAF1123521.1"/>
    <property type="molecule type" value="Genomic_DNA"/>
</dbReference>
<gene>
    <name evidence="11" type="ORF">JBS370_LOCUS11887</name>
    <name evidence="9" type="ORF">JXQ802_LOCUS20335</name>
    <name evidence="10" type="ORF">OTI717_LOCUS5894</name>
    <name evidence="6" type="ORF">PYM288_LOCUS11216</name>
    <name evidence="7" type="ORF">RFH988_LOCUS10827</name>
    <name evidence="8" type="ORF">ZHD862_LOCUS18053</name>
</gene>
<sequence>MISRYIFVCLYFISFFFINRVYDLYQYYFHLSTHNLFSQQIVSINQLNIKQLQHILNLRGLAYVNINEKYDLIKMVEQTGSVRKIELFEPIEDYTKRQTIVFSSYKQLLDFVDDCKDTIWFIHLLPNEKLRQSLIYLSTDKWQIIERRLSLFNIQTGIVNCSNNEYSNLCRTLYTERFILLIPTINRRSINIYSYNIDSIVHYNYQYILKWLSKTLENHINKNFNWYELPIKNRSILEFQINKNSYSSIIPIYYFTLLYHYGSIINFHINFQENKTFQIKYLFQNSTINTYIYNNNKNNSYNNYYELYSYRSLNIFLSYLTINIQTLMYIYFIILNIYFLYDIYLVQSFFLLFKKILIINIISGFLWLLCLNYISTNTIDYILQIISFYLIKFSQYSKILMFIRNDLFIYSIVSKWILYSNMIILHIGLGLCFRWYLKERFGSITYDIPNGIIMIDQTHALCSKVWQFVLCILFSDQESNEHTDNTLIHYFSQDSLWLNQYSLLTINSNVNILNNRIIAFKNLPIWRFTIRRRKTIHGTSEYYSDIELEQSNNINEYDSTLKKSFIHRRITNIVSISQQDYFYTSETDENNNSLNSSQNEMNISEIYQCSICLEKYFNNVYICTLPCLHHFHRRCLFNWLCNSEYNTCPLCRSPVMVE</sequence>
<evidence type="ECO:0000256" key="4">
    <source>
        <dbReference type="SAM" id="Phobius"/>
    </source>
</evidence>
<dbReference type="GO" id="GO:0005783">
    <property type="term" value="C:endoplasmic reticulum"/>
    <property type="evidence" value="ECO:0007669"/>
    <property type="project" value="TreeGrafter"/>
</dbReference>
<keyword evidence="1 3" id="KW-0479">Metal-binding</keyword>
<keyword evidence="4" id="KW-1133">Transmembrane helix</keyword>
<dbReference type="GO" id="GO:0008270">
    <property type="term" value="F:zinc ion binding"/>
    <property type="evidence" value="ECO:0007669"/>
    <property type="project" value="UniProtKB-KW"/>
</dbReference>
<dbReference type="OrthoDB" id="21204at2759"/>
<organism evidence="7 13">
    <name type="scientific">Rotaria sordida</name>
    <dbReference type="NCBI Taxonomy" id="392033"/>
    <lineage>
        <taxon>Eukaryota</taxon>
        <taxon>Metazoa</taxon>
        <taxon>Spiralia</taxon>
        <taxon>Gnathifera</taxon>
        <taxon>Rotifera</taxon>
        <taxon>Eurotatoria</taxon>
        <taxon>Bdelloidea</taxon>
        <taxon>Philodinida</taxon>
        <taxon>Philodinidae</taxon>
        <taxon>Rotaria</taxon>
    </lineage>
</organism>
<proteinExistence type="predicted"/>
<accession>A0A814BZZ5</accession>
<dbReference type="Proteomes" id="UP000663854">
    <property type="component" value="Unassembled WGS sequence"/>
</dbReference>
<comment type="caution">
    <text evidence="7">The sequence shown here is derived from an EMBL/GenBank/DDBJ whole genome shotgun (WGS) entry which is preliminary data.</text>
</comment>
<dbReference type="Proteomes" id="UP000663870">
    <property type="component" value="Unassembled WGS sequence"/>
</dbReference>
<dbReference type="InterPro" id="IPR001841">
    <property type="entry name" value="Znf_RING"/>
</dbReference>
<feature type="transmembrane region" description="Helical" evidence="4">
    <location>
        <begin position="5"/>
        <end position="22"/>
    </location>
</feature>
<evidence type="ECO:0000313" key="13">
    <source>
        <dbReference type="Proteomes" id="UP000663882"/>
    </source>
</evidence>
<dbReference type="GO" id="GO:0016567">
    <property type="term" value="P:protein ubiquitination"/>
    <property type="evidence" value="ECO:0007669"/>
    <property type="project" value="InterPro"/>
</dbReference>
<evidence type="ECO:0000256" key="2">
    <source>
        <dbReference type="ARBA" id="ARBA00022833"/>
    </source>
</evidence>
<keyword evidence="4" id="KW-0472">Membrane</keyword>
<evidence type="ECO:0000313" key="9">
    <source>
        <dbReference type="EMBL" id="CAF1123521.1"/>
    </source>
</evidence>
<keyword evidence="4" id="KW-0812">Transmembrane</keyword>
<dbReference type="Proteomes" id="UP000663836">
    <property type="component" value="Unassembled WGS sequence"/>
</dbReference>
<evidence type="ECO:0000256" key="3">
    <source>
        <dbReference type="PROSITE-ProRule" id="PRU00175"/>
    </source>
</evidence>